<dbReference type="GO" id="GO:0009097">
    <property type="term" value="P:isoleucine biosynthetic process"/>
    <property type="evidence" value="ECO:0007669"/>
    <property type="project" value="TreeGrafter"/>
</dbReference>
<dbReference type="SUPFAM" id="SSF53686">
    <property type="entry name" value="Tryptophan synthase beta subunit-like PLP-dependent enzymes"/>
    <property type="match status" value="1"/>
</dbReference>
<evidence type="ECO:0000256" key="2">
    <source>
        <dbReference type="ARBA" id="ARBA00010869"/>
    </source>
</evidence>
<proteinExistence type="inferred from homology"/>
<dbReference type="PANTHER" id="PTHR48078:SF7">
    <property type="entry name" value="BLL6502 PROTEIN"/>
    <property type="match status" value="1"/>
</dbReference>
<feature type="non-terminal residue" evidence="6">
    <location>
        <position position="1"/>
    </location>
</feature>
<dbReference type="GO" id="GO:0006567">
    <property type="term" value="P:L-threonine catabolic process"/>
    <property type="evidence" value="ECO:0007669"/>
    <property type="project" value="TreeGrafter"/>
</dbReference>
<dbReference type="EMBL" id="UINC01011323">
    <property type="protein sequence ID" value="SVA50023.1"/>
    <property type="molecule type" value="Genomic_DNA"/>
</dbReference>
<dbReference type="GO" id="GO:0003941">
    <property type="term" value="F:L-serine ammonia-lyase activity"/>
    <property type="evidence" value="ECO:0007669"/>
    <property type="project" value="TreeGrafter"/>
</dbReference>
<evidence type="ECO:0000256" key="3">
    <source>
        <dbReference type="ARBA" id="ARBA00022898"/>
    </source>
</evidence>
<dbReference type="FunFam" id="3.40.50.1100:FF:000005">
    <property type="entry name" value="Threonine dehydratase catabolic"/>
    <property type="match status" value="1"/>
</dbReference>
<dbReference type="InterPro" id="IPR001926">
    <property type="entry name" value="TrpB-like_PALP"/>
</dbReference>
<dbReference type="PANTHER" id="PTHR48078">
    <property type="entry name" value="THREONINE DEHYDRATASE, MITOCHONDRIAL-RELATED"/>
    <property type="match status" value="1"/>
</dbReference>
<dbReference type="GO" id="GO:0004794">
    <property type="term" value="F:threonine deaminase activity"/>
    <property type="evidence" value="ECO:0007669"/>
    <property type="project" value="TreeGrafter"/>
</dbReference>
<dbReference type="AlphaFoldDB" id="A0A381WDJ6"/>
<dbReference type="InterPro" id="IPR050147">
    <property type="entry name" value="Ser/Thr_Dehydratase"/>
</dbReference>
<sequence length="322" mass="34956">VRIPTLDDILEARQVISPYINRTPLISYKALNKYAGLNIRLKHENHHPLGAFKIRGGINLLKKMSKTQKDKGVITVSTGNHGQSVASACSLFGVRALIIVPDNANPLKVQSMENLGAVVEFHGDNFDEARMYTEQLASDKGYRYVHPANESDLVAGVATCFLEILEDFPEVNYIFVPMGGGSSAAAACIVTKALRPDVKVVAVQSAEAPAGYLSWKNKEIVKAPMRSISEGLATASGYAFPQKILWNSLHNFILVNDHEIMLTVSLMIEKAHCLAEEAGAAALAGVIQEKDRLAGENIAVIVTGSNITLERLSNSINLYRST</sequence>
<dbReference type="InterPro" id="IPR036052">
    <property type="entry name" value="TrpB-like_PALP_sf"/>
</dbReference>
<name>A0A381WDJ6_9ZZZZ</name>
<dbReference type="Gene3D" id="3.40.50.1100">
    <property type="match status" value="2"/>
</dbReference>
<dbReference type="GO" id="GO:0006565">
    <property type="term" value="P:L-serine catabolic process"/>
    <property type="evidence" value="ECO:0007669"/>
    <property type="project" value="TreeGrafter"/>
</dbReference>
<dbReference type="Pfam" id="PF00291">
    <property type="entry name" value="PALP"/>
    <property type="match status" value="1"/>
</dbReference>
<gene>
    <name evidence="6" type="ORF">METZ01_LOCUS102877</name>
</gene>
<feature type="domain" description="Tryptophan synthase beta chain-like PALP" evidence="5">
    <location>
        <begin position="16"/>
        <end position="304"/>
    </location>
</feature>
<comment type="cofactor">
    <cofactor evidence="1">
        <name>pyridoxal 5'-phosphate</name>
        <dbReference type="ChEBI" id="CHEBI:597326"/>
    </cofactor>
</comment>
<organism evidence="6">
    <name type="scientific">marine metagenome</name>
    <dbReference type="NCBI Taxonomy" id="408172"/>
    <lineage>
        <taxon>unclassified sequences</taxon>
        <taxon>metagenomes</taxon>
        <taxon>ecological metagenomes</taxon>
    </lineage>
</organism>
<evidence type="ECO:0000256" key="1">
    <source>
        <dbReference type="ARBA" id="ARBA00001933"/>
    </source>
</evidence>
<evidence type="ECO:0000313" key="6">
    <source>
        <dbReference type="EMBL" id="SVA50023.1"/>
    </source>
</evidence>
<accession>A0A381WDJ6</accession>
<evidence type="ECO:0000259" key="5">
    <source>
        <dbReference type="Pfam" id="PF00291"/>
    </source>
</evidence>
<protein>
    <recommendedName>
        <fullName evidence="5">Tryptophan synthase beta chain-like PALP domain-containing protein</fullName>
    </recommendedName>
</protein>
<keyword evidence="4" id="KW-0456">Lyase</keyword>
<reference evidence="6" key="1">
    <citation type="submission" date="2018-05" db="EMBL/GenBank/DDBJ databases">
        <authorList>
            <person name="Lanie J.A."/>
            <person name="Ng W.-L."/>
            <person name="Kazmierczak K.M."/>
            <person name="Andrzejewski T.M."/>
            <person name="Davidsen T.M."/>
            <person name="Wayne K.J."/>
            <person name="Tettelin H."/>
            <person name="Glass J.I."/>
            <person name="Rusch D."/>
            <person name="Podicherti R."/>
            <person name="Tsui H.-C.T."/>
            <person name="Winkler M.E."/>
        </authorList>
    </citation>
    <scope>NUCLEOTIDE SEQUENCE</scope>
</reference>
<comment type="similarity">
    <text evidence="2">Belongs to the serine/threonine dehydratase family.</text>
</comment>
<keyword evidence="3" id="KW-0663">Pyridoxal phosphate</keyword>
<evidence type="ECO:0000256" key="4">
    <source>
        <dbReference type="ARBA" id="ARBA00023239"/>
    </source>
</evidence>